<keyword evidence="8" id="KW-1185">Reference proteome</keyword>
<dbReference type="EC" id="2.5.1.18" evidence="1"/>
<evidence type="ECO:0000256" key="4">
    <source>
        <dbReference type="RuleBase" id="RU003494"/>
    </source>
</evidence>
<dbReference type="Pfam" id="PF02798">
    <property type="entry name" value="GST_N"/>
    <property type="match status" value="1"/>
</dbReference>
<dbReference type="SUPFAM" id="SSF52833">
    <property type="entry name" value="Thioredoxin-like"/>
    <property type="match status" value="1"/>
</dbReference>
<evidence type="ECO:0000313" key="8">
    <source>
        <dbReference type="Proteomes" id="UP000570166"/>
    </source>
</evidence>
<evidence type="ECO:0000256" key="3">
    <source>
        <dbReference type="ARBA" id="ARBA00047960"/>
    </source>
</evidence>
<dbReference type="AlphaFoldDB" id="A0A838L818"/>
<comment type="catalytic activity">
    <reaction evidence="3">
        <text>RX + glutathione = an S-substituted glutathione + a halide anion + H(+)</text>
        <dbReference type="Rhea" id="RHEA:16437"/>
        <dbReference type="ChEBI" id="CHEBI:15378"/>
        <dbReference type="ChEBI" id="CHEBI:16042"/>
        <dbReference type="ChEBI" id="CHEBI:17792"/>
        <dbReference type="ChEBI" id="CHEBI:57925"/>
        <dbReference type="ChEBI" id="CHEBI:90779"/>
        <dbReference type="EC" id="2.5.1.18"/>
    </reaction>
</comment>
<evidence type="ECO:0000259" key="5">
    <source>
        <dbReference type="PROSITE" id="PS50404"/>
    </source>
</evidence>
<dbReference type="PROSITE" id="PS50405">
    <property type="entry name" value="GST_CTER"/>
    <property type="match status" value="1"/>
</dbReference>
<dbReference type="SFLD" id="SFLDG00358">
    <property type="entry name" value="Main_(cytGST)"/>
    <property type="match status" value="1"/>
</dbReference>
<feature type="domain" description="GST N-terminal" evidence="5">
    <location>
        <begin position="1"/>
        <end position="81"/>
    </location>
</feature>
<evidence type="ECO:0000313" key="7">
    <source>
        <dbReference type="EMBL" id="MBA2933688.1"/>
    </source>
</evidence>
<gene>
    <name evidence="7" type="ORF">HZF05_06205</name>
</gene>
<dbReference type="InterPro" id="IPR004045">
    <property type="entry name" value="Glutathione_S-Trfase_N"/>
</dbReference>
<dbReference type="SFLD" id="SFLDG01150">
    <property type="entry name" value="Main.1:_Beta-like"/>
    <property type="match status" value="1"/>
</dbReference>
<dbReference type="Gene3D" id="1.20.1050.10">
    <property type="match status" value="1"/>
</dbReference>
<dbReference type="GO" id="GO:0004364">
    <property type="term" value="F:glutathione transferase activity"/>
    <property type="evidence" value="ECO:0007669"/>
    <property type="project" value="UniProtKB-EC"/>
</dbReference>
<dbReference type="InterPro" id="IPR004046">
    <property type="entry name" value="GST_C"/>
</dbReference>
<dbReference type="InterPro" id="IPR010987">
    <property type="entry name" value="Glutathione-S-Trfase_C-like"/>
</dbReference>
<dbReference type="SFLD" id="SFLDS00019">
    <property type="entry name" value="Glutathione_Transferase_(cytos"/>
    <property type="match status" value="1"/>
</dbReference>
<dbReference type="InterPro" id="IPR040079">
    <property type="entry name" value="Glutathione_S-Trfase"/>
</dbReference>
<dbReference type="EMBL" id="JACEIB010000003">
    <property type="protein sequence ID" value="MBA2933688.1"/>
    <property type="molecule type" value="Genomic_DNA"/>
</dbReference>
<comment type="similarity">
    <text evidence="4">Belongs to the GST superfamily.</text>
</comment>
<dbReference type="InterPro" id="IPR036282">
    <property type="entry name" value="Glutathione-S-Trfase_C_sf"/>
</dbReference>
<accession>A0A838L818</accession>
<dbReference type="Proteomes" id="UP000570166">
    <property type="component" value="Unassembled WGS sequence"/>
</dbReference>
<proteinExistence type="inferred from homology"/>
<dbReference type="GO" id="GO:0004601">
    <property type="term" value="F:peroxidase activity"/>
    <property type="evidence" value="ECO:0007669"/>
    <property type="project" value="UniProtKB-ARBA"/>
</dbReference>
<dbReference type="CDD" id="cd03046">
    <property type="entry name" value="GST_N_GTT1_like"/>
    <property type="match status" value="1"/>
</dbReference>
<reference evidence="7 8" key="1">
    <citation type="submission" date="2020-07" db="EMBL/GenBank/DDBJ databases">
        <authorList>
            <person name="Sun Q."/>
        </authorList>
    </citation>
    <scope>NUCLEOTIDE SEQUENCE [LARGE SCALE GENOMIC DNA]</scope>
    <source>
        <strain evidence="7 8">CGMCC 1.13654</strain>
    </source>
</reference>
<organism evidence="7 8">
    <name type="scientific">Sphingomonas chungangi</name>
    <dbReference type="NCBI Taxonomy" id="2683589"/>
    <lineage>
        <taxon>Bacteria</taxon>
        <taxon>Pseudomonadati</taxon>
        <taxon>Pseudomonadota</taxon>
        <taxon>Alphaproteobacteria</taxon>
        <taxon>Sphingomonadales</taxon>
        <taxon>Sphingomonadaceae</taxon>
        <taxon>Sphingomonas</taxon>
    </lineage>
</organism>
<evidence type="ECO:0000259" key="6">
    <source>
        <dbReference type="PROSITE" id="PS50405"/>
    </source>
</evidence>
<dbReference type="PROSITE" id="PS50404">
    <property type="entry name" value="GST_NTER"/>
    <property type="match status" value="1"/>
</dbReference>
<dbReference type="SUPFAM" id="SSF47616">
    <property type="entry name" value="GST C-terminal domain-like"/>
    <property type="match status" value="1"/>
</dbReference>
<dbReference type="Pfam" id="PF00043">
    <property type="entry name" value="GST_C"/>
    <property type="match status" value="1"/>
</dbReference>
<dbReference type="GO" id="GO:0005737">
    <property type="term" value="C:cytoplasm"/>
    <property type="evidence" value="ECO:0007669"/>
    <property type="project" value="UniProtKB-ARBA"/>
</dbReference>
<comment type="caution">
    <text evidence="7">The sequence shown here is derived from an EMBL/GenBank/DDBJ whole genome shotgun (WGS) entry which is preliminary data.</text>
</comment>
<dbReference type="PANTHER" id="PTHR44051:SF9">
    <property type="entry name" value="GLUTATHIONE S-TRANSFERASE 1"/>
    <property type="match status" value="1"/>
</dbReference>
<dbReference type="FunFam" id="3.40.30.10:FF:000156">
    <property type="entry name" value="Glutathione S-transferase 1"/>
    <property type="match status" value="1"/>
</dbReference>
<dbReference type="RefSeq" id="WP_160363496.1">
    <property type="nucleotide sequence ID" value="NZ_JACEIB010000003.1"/>
</dbReference>
<feature type="domain" description="GST C-terminal" evidence="6">
    <location>
        <begin position="88"/>
        <end position="208"/>
    </location>
</feature>
<evidence type="ECO:0000256" key="1">
    <source>
        <dbReference type="ARBA" id="ARBA00012452"/>
    </source>
</evidence>
<protein>
    <recommendedName>
        <fullName evidence="1">glutathione transferase</fullName>
        <ecNumber evidence="1">2.5.1.18</ecNumber>
    </recommendedName>
</protein>
<dbReference type="PANTHER" id="PTHR44051">
    <property type="entry name" value="GLUTATHIONE S-TRANSFERASE-RELATED"/>
    <property type="match status" value="1"/>
</dbReference>
<keyword evidence="2 7" id="KW-0808">Transferase</keyword>
<dbReference type="InterPro" id="IPR036249">
    <property type="entry name" value="Thioredoxin-like_sf"/>
</dbReference>
<sequence>MLTLHHLSDSRSQRTLWLLEELGLPYRLVRYQRVPETMAAPPEMKALHPIGKAPILEDEGRRMVESGAITQYILSRYGDGGLAPAPTGEDYMRYLELLEIGVASGMTPVLLSVYARMAGLPTGELDAAAEREYALVLGYLESILAHGPWLLGNRFSAADIQASFVPALARFLGSIAAYPNIVAWLERLEARPAFRATIEKGGPFIYVG</sequence>
<name>A0A838L818_9SPHN</name>
<dbReference type="Gene3D" id="3.40.30.10">
    <property type="entry name" value="Glutaredoxin"/>
    <property type="match status" value="1"/>
</dbReference>
<evidence type="ECO:0000256" key="2">
    <source>
        <dbReference type="ARBA" id="ARBA00022679"/>
    </source>
</evidence>